<dbReference type="Proteomes" id="UP000198569">
    <property type="component" value="Unassembled WGS sequence"/>
</dbReference>
<reference evidence="2" key="1">
    <citation type="submission" date="2016-10" db="EMBL/GenBank/DDBJ databases">
        <authorList>
            <person name="Varghese N."/>
            <person name="Submissions S."/>
        </authorList>
    </citation>
    <scope>NUCLEOTIDE SEQUENCE [LARGE SCALE GENOMIC DNA]</scope>
    <source>
        <strain evidence="2">DSM 15718</strain>
    </source>
</reference>
<dbReference type="EMBL" id="FNMV01000016">
    <property type="protein sequence ID" value="SDX85236.1"/>
    <property type="molecule type" value="Genomic_DNA"/>
</dbReference>
<sequence>MKNIYHYDSVSKALDDLNEKGFTYDFNLHEEDISKNPDKYEIVHIYRYEGDSNPDDEAMVFGIKSKSGKKGVFVTGFAANSVSEAAQALIQISIKDRIK</sequence>
<dbReference type="OrthoDB" id="8418771at2"/>
<dbReference type="AlphaFoldDB" id="A0A1H3F2M9"/>
<gene>
    <name evidence="1" type="ORF">SAMN05444338_11684</name>
</gene>
<accession>A0A1H3F2M9</accession>
<dbReference type="RefSeq" id="WP_091434713.1">
    <property type="nucleotide sequence ID" value="NZ_FNMV01000016.1"/>
</dbReference>
<dbReference type="STRING" id="229203.SAMN05444338_11684"/>
<evidence type="ECO:0008006" key="3">
    <source>
        <dbReference type="Google" id="ProtNLM"/>
    </source>
</evidence>
<evidence type="ECO:0000313" key="2">
    <source>
        <dbReference type="Proteomes" id="UP000198569"/>
    </source>
</evidence>
<name>A0A1H3F2M9_9FLAO</name>
<organism evidence="1 2">
    <name type="scientific">Flavobacterium degerlachei</name>
    <dbReference type="NCBI Taxonomy" id="229203"/>
    <lineage>
        <taxon>Bacteria</taxon>
        <taxon>Pseudomonadati</taxon>
        <taxon>Bacteroidota</taxon>
        <taxon>Flavobacteriia</taxon>
        <taxon>Flavobacteriales</taxon>
        <taxon>Flavobacteriaceae</taxon>
        <taxon>Flavobacterium</taxon>
    </lineage>
</organism>
<evidence type="ECO:0000313" key="1">
    <source>
        <dbReference type="EMBL" id="SDX85236.1"/>
    </source>
</evidence>
<proteinExistence type="predicted"/>
<keyword evidence="2" id="KW-1185">Reference proteome</keyword>
<protein>
    <recommendedName>
        <fullName evidence="3">Phosphoribosylpyrophosphate synthetase</fullName>
    </recommendedName>
</protein>